<evidence type="ECO:0000313" key="5">
    <source>
        <dbReference type="Proteomes" id="UP000026962"/>
    </source>
</evidence>
<dbReference type="AlphaFoldDB" id="A0A0E0JDY1"/>
<keyword evidence="5" id="KW-1185">Reference proteome</keyword>
<organism evidence="4">
    <name type="scientific">Oryza punctata</name>
    <name type="common">Red rice</name>
    <dbReference type="NCBI Taxonomy" id="4537"/>
    <lineage>
        <taxon>Eukaryota</taxon>
        <taxon>Viridiplantae</taxon>
        <taxon>Streptophyta</taxon>
        <taxon>Embryophyta</taxon>
        <taxon>Tracheophyta</taxon>
        <taxon>Spermatophyta</taxon>
        <taxon>Magnoliopsida</taxon>
        <taxon>Liliopsida</taxon>
        <taxon>Poales</taxon>
        <taxon>Poaceae</taxon>
        <taxon>BOP clade</taxon>
        <taxon>Oryzoideae</taxon>
        <taxon>Oryzeae</taxon>
        <taxon>Oryzinae</taxon>
        <taxon>Oryza</taxon>
    </lineage>
</organism>
<keyword evidence="2" id="KW-0472">Membrane</keyword>
<name>A0A0E0JDY1_ORYPU</name>
<dbReference type="Proteomes" id="UP000026962">
    <property type="component" value="Chromosome 1"/>
</dbReference>
<dbReference type="HOGENOM" id="CLU_991684_0_0_1"/>
<proteinExistence type="predicted"/>
<evidence type="ECO:0000256" key="3">
    <source>
        <dbReference type="SAM" id="MobiDB-lite"/>
    </source>
</evidence>
<dbReference type="Gramene" id="OPUNC01G02470.1">
    <property type="protein sequence ID" value="OPUNC01G02470.1"/>
    <property type="gene ID" value="OPUNC01G02470"/>
</dbReference>
<dbReference type="STRING" id="4537.A0A0E0JDY1"/>
<dbReference type="GO" id="GO:0090447">
    <property type="term" value="F:glycerol-3-phosphate 2-O-acyltransferase activity"/>
    <property type="evidence" value="ECO:0007669"/>
    <property type="project" value="TreeGrafter"/>
</dbReference>
<dbReference type="EnsemblPlants" id="OPUNC01G02470.1">
    <property type="protein sequence ID" value="OPUNC01G02470.1"/>
    <property type="gene ID" value="OPUNC01G02470"/>
</dbReference>
<dbReference type="PANTHER" id="PTHR15486:SF54">
    <property type="entry name" value="GLYCEROL-3-PHOSPHATE ACYLTRANSFERASE 7"/>
    <property type="match status" value="1"/>
</dbReference>
<evidence type="ECO:0000256" key="2">
    <source>
        <dbReference type="ARBA" id="ARBA00023136"/>
    </source>
</evidence>
<reference evidence="4" key="2">
    <citation type="submission" date="2018-05" db="EMBL/GenBank/DDBJ databases">
        <title>OpunRS2 (Oryza punctata Reference Sequence Version 2).</title>
        <authorList>
            <person name="Zhang J."/>
            <person name="Kudrna D."/>
            <person name="Lee S."/>
            <person name="Talag J."/>
            <person name="Welchert J."/>
            <person name="Wing R.A."/>
        </authorList>
    </citation>
    <scope>NUCLEOTIDE SEQUENCE [LARGE SCALE GENOMIC DNA]</scope>
</reference>
<dbReference type="GO" id="GO:0016020">
    <property type="term" value="C:membrane"/>
    <property type="evidence" value="ECO:0007669"/>
    <property type="project" value="UniProtKB-SubCell"/>
</dbReference>
<evidence type="ECO:0000256" key="1">
    <source>
        <dbReference type="ARBA" id="ARBA00004370"/>
    </source>
</evidence>
<dbReference type="PANTHER" id="PTHR15486">
    <property type="entry name" value="ANCIENT UBIQUITOUS PROTEIN"/>
    <property type="match status" value="1"/>
</dbReference>
<comment type="subcellular location">
    <subcellularLocation>
        <location evidence="1">Membrane</location>
    </subcellularLocation>
</comment>
<dbReference type="GO" id="GO:0016791">
    <property type="term" value="F:phosphatase activity"/>
    <property type="evidence" value="ECO:0007669"/>
    <property type="project" value="TreeGrafter"/>
</dbReference>
<dbReference type="GO" id="GO:0010143">
    <property type="term" value="P:cutin biosynthetic process"/>
    <property type="evidence" value="ECO:0007669"/>
    <property type="project" value="TreeGrafter"/>
</dbReference>
<accession>A0A0E0JDY1</accession>
<feature type="region of interest" description="Disordered" evidence="3">
    <location>
        <begin position="1"/>
        <end position="32"/>
    </location>
</feature>
<evidence type="ECO:0000313" key="4">
    <source>
        <dbReference type="EnsemblPlants" id="OPUNC01G02470.1"/>
    </source>
</evidence>
<reference evidence="4" key="1">
    <citation type="submission" date="2015-04" db="UniProtKB">
        <authorList>
            <consortium name="EnsemblPlants"/>
        </authorList>
    </citation>
    <scope>IDENTIFICATION</scope>
</reference>
<sequence length="339" mass="37911">MMRREQENAGATSASRMEIGAGGRRGDGMDWGAGGRFPNGWGEWRWPAGKSTTTEAAGRRGSQRLTSWTCTRAVQPGPNCNGNVVFTCTREGWGFRLVTLAKILSPKLRATPAELLKSRCVQLYLSSAEEHVRLCHIVFEVNSIYSTLRPHRPRCLRPSPRRLLLSSFSTAASLLPAHRRSSSSGFYLPSSPNGHHPSPCRWPATVHLSRDSTSDVLFMCTHGHSWSRWCSRPCSSITMYSIPRLLEILSPIPMVWLTRDHDADACKLPRRDVAVCPKGMTCREPFLLRFSTLFAELSRSLHVQVHDVAVSHHSSPHLLSTTLEYKPNNKNKRGLDENS</sequence>
<protein>
    <submittedName>
        <fullName evidence="4">Uncharacterized protein</fullName>
    </submittedName>
</protein>